<accession>A0ABR0XLI5</accession>
<evidence type="ECO:0000313" key="2">
    <source>
        <dbReference type="EMBL" id="KAK6160037.1"/>
    </source>
</evidence>
<dbReference type="PANTHER" id="PTHR37736">
    <property type="entry name" value="GLYCINE-RICH PROTEIN"/>
    <property type="match status" value="1"/>
</dbReference>
<sequence length="377" mass="41332">MAAPSAVSPSSLKLANDGPFLTLLNKRLRALRKKRNRIYQMEESLAQGKALNKEQKETLRSKSSVIAGIEEIEKLREPLLQAVDQEIQLALEKNKQNAEILEPDATGENEGLSAVSDLLGLLYFGSLFDVSTLMRANDNMLTRMHERNCCLTYDYVTDDDAAGDPLKEWDLDSIAMIGGLLTSRPVISSLSHKNSLQKCVEHAKQWLANSEQPIEPNSSITYAGLRQKLNKIMASEYYTTAPEIKAPFEVAAAVGNYTSFQVPVHGSVIPQVGLSVPVEGSAAEYEQEEEESPNANGSEVHDNETGHVEKLHQGGSEVESVSELQAQTELRMPDTEDPNSRDMGLKEQRSATQRPYQNYIGGHGGGGRRGYANGCGV</sequence>
<evidence type="ECO:0000256" key="1">
    <source>
        <dbReference type="SAM" id="MobiDB-lite"/>
    </source>
</evidence>
<dbReference type="PANTHER" id="PTHR37736:SF1">
    <property type="entry name" value="GLYCINE-RICH PROTEIN"/>
    <property type="match status" value="1"/>
</dbReference>
<feature type="compositionally biased region" description="Basic and acidic residues" evidence="1">
    <location>
        <begin position="299"/>
        <end position="312"/>
    </location>
</feature>
<gene>
    <name evidence="2" type="ORF">DH2020_003418</name>
</gene>
<dbReference type="Proteomes" id="UP001318860">
    <property type="component" value="Unassembled WGS sequence"/>
</dbReference>
<comment type="caution">
    <text evidence="2">The sequence shown here is derived from an EMBL/GenBank/DDBJ whole genome shotgun (WGS) entry which is preliminary data.</text>
</comment>
<name>A0ABR0XLI5_REHGL</name>
<evidence type="ECO:0000313" key="3">
    <source>
        <dbReference type="Proteomes" id="UP001318860"/>
    </source>
</evidence>
<reference evidence="2 3" key="1">
    <citation type="journal article" date="2021" name="Comput. Struct. Biotechnol. J.">
        <title>De novo genome assembly of the potent medicinal plant Rehmannia glutinosa using nanopore technology.</title>
        <authorList>
            <person name="Ma L."/>
            <person name="Dong C."/>
            <person name="Song C."/>
            <person name="Wang X."/>
            <person name="Zheng X."/>
            <person name="Niu Y."/>
            <person name="Chen S."/>
            <person name="Feng W."/>
        </authorList>
    </citation>
    <scope>NUCLEOTIDE SEQUENCE [LARGE SCALE GENOMIC DNA]</scope>
    <source>
        <strain evidence="2">DH-2019</strain>
    </source>
</reference>
<feature type="region of interest" description="Disordered" evidence="1">
    <location>
        <begin position="280"/>
        <end position="377"/>
    </location>
</feature>
<feature type="compositionally biased region" description="Gly residues" evidence="1">
    <location>
        <begin position="361"/>
        <end position="377"/>
    </location>
</feature>
<dbReference type="EMBL" id="JABTTQ020000003">
    <property type="protein sequence ID" value="KAK6160037.1"/>
    <property type="molecule type" value="Genomic_DNA"/>
</dbReference>
<proteinExistence type="predicted"/>
<protein>
    <submittedName>
        <fullName evidence="2">Uncharacterized protein</fullName>
    </submittedName>
</protein>
<feature type="compositionally biased region" description="Basic and acidic residues" evidence="1">
    <location>
        <begin position="331"/>
        <end position="349"/>
    </location>
</feature>
<keyword evidence="3" id="KW-1185">Reference proteome</keyword>
<organism evidence="2 3">
    <name type="scientific">Rehmannia glutinosa</name>
    <name type="common">Chinese foxglove</name>
    <dbReference type="NCBI Taxonomy" id="99300"/>
    <lineage>
        <taxon>Eukaryota</taxon>
        <taxon>Viridiplantae</taxon>
        <taxon>Streptophyta</taxon>
        <taxon>Embryophyta</taxon>
        <taxon>Tracheophyta</taxon>
        <taxon>Spermatophyta</taxon>
        <taxon>Magnoliopsida</taxon>
        <taxon>eudicotyledons</taxon>
        <taxon>Gunneridae</taxon>
        <taxon>Pentapetalae</taxon>
        <taxon>asterids</taxon>
        <taxon>lamiids</taxon>
        <taxon>Lamiales</taxon>
        <taxon>Orobanchaceae</taxon>
        <taxon>Rehmannieae</taxon>
        <taxon>Rehmannia</taxon>
    </lineage>
</organism>